<dbReference type="EMBL" id="AAMOUS010000089">
    <property type="protein sequence ID" value="EDJ5916223.1"/>
    <property type="molecule type" value="Genomic_DNA"/>
</dbReference>
<name>A0A5V5CWU3_SALER</name>
<organism evidence="1">
    <name type="scientific">Salmonella enterica</name>
    <name type="common">Salmonella choleraesuis</name>
    <dbReference type="NCBI Taxonomy" id="28901"/>
    <lineage>
        <taxon>Bacteria</taxon>
        <taxon>Pseudomonadati</taxon>
        <taxon>Pseudomonadota</taxon>
        <taxon>Gammaproteobacteria</taxon>
        <taxon>Enterobacterales</taxon>
        <taxon>Enterobacteriaceae</taxon>
        <taxon>Salmonella</taxon>
    </lineage>
</organism>
<protein>
    <recommendedName>
        <fullName evidence="2">MafI family immunity protein</fullName>
    </recommendedName>
</protein>
<dbReference type="InterPro" id="IPR047880">
    <property type="entry name" value="MafI-like"/>
</dbReference>
<proteinExistence type="predicted"/>
<dbReference type="NCBIfam" id="NF033691">
    <property type="entry name" value="immunity_MafI"/>
    <property type="match status" value="1"/>
</dbReference>
<reference evidence="1" key="1">
    <citation type="submission" date="2019-10" db="EMBL/GenBank/DDBJ databases">
        <authorList>
            <consortium name="PulseNet: The National Subtyping Network for Foodborne Disease Surveillance"/>
            <person name="Tarr C.L."/>
            <person name="Trees E."/>
            <person name="Katz L.S."/>
            <person name="Carleton-Romer H.A."/>
            <person name="Stroika S."/>
            <person name="Kucerova Z."/>
            <person name="Roache K.F."/>
            <person name="Sabol A.L."/>
            <person name="Besser J."/>
            <person name="Gerner-Smidt P."/>
        </authorList>
    </citation>
    <scope>NUCLEOTIDE SEQUENCE</scope>
    <source>
        <strain evidence="1">PNUSAS111674</strain>
    </source>
</reference>
<sequence>MFGLKISRLGQLLEDRLDPDLIDGALDYIQYDEEPLAFEILCDHISEYDITITENEYELITQLIEEMKLDISEPPFKYLKKLVG</sequence>
<evidence type="ECO:0008006" key="2">
    <source>
        <dbReference type="Google" id="ProtNLM"/>
    </source>
</evidence>
<comment type="caution">
    <text evidence="1">The sequence shown here is derived from an EMBL/GenBank/DDBJ whole genome shotgun (WGS) entry which is preliminary data.</text>
</comment>
<gene>
    <name evidence="1" type="ORF">GFE59_24370</name>
</gene>
<dbReference type="AlphaFoldDB" id="A0A5V5CWU3"/>
<accession>A0A5V5CWU3</accession>
<evidence type="ECO:0000313" key="1">
    <source>
        <dbReference type="EMBL" id="EDJ5916223.1"/>
    </source>
</evidence>